<dbReference type="PANTHER" id="PTHR36832:SF1">
    <property type="entry name" value="SLR1174 PROTEIN"/>
    <property type="match status" value="1"/>
</dbReference>
<evidence type="ECO:0000313" key="2">
    <source>
        <dbReference type="EMBL" id="MBP1905537.1"/>
    </source>
</evidence>
<feature type="transmembrane region" description="Helical" evidence="1">
    <location>
        <begin position="60"/>
        <end position="80"/>
    </location>
</feature>
<dbReference type="RefSeq" id="WP_210089170.1">
    <property type="nucleotide sequence ID" value="NZ_JAGGKG010000009.1"/>
</dbReference>
<keyword evidence="1" id="KW-1133">Transmembrane helix</keyword>
<dbReference type="EMBL" id="JAGGKG010000009">
    <property type="protein sequence ID" value="MBP1905537.1"/>
    <property type="molecule type" value="Genomic_DNA"/>
</dbReference>
<sequence>MKKYVVIFLNQLNIQLSYKFNLITGIISNLISIFLSFFMWKAIYAANGGQVIGGYTENEMLVYIIVVNLLSILFSFEHVVRLGGLIRTGKLSTLLLRPISLLKESFAVFMGQKCIYLVIFAVIYLVSFGSVNTTSDHSLYFLGLILFSVLIIVMFFLLISMISTLGFWLIQMWPIRPVLNALYLILGGLYFPLNLFPNSIYTVVQYNPFSLVGYQYSNALQGKLDMNKLWLSCVICLGWAVLFLIIYNLSLVKGLKKYEGMGS</sequence>
<name>A0ABS4FSH9_9BACL</name>
<dbReference type="PANTHER" id="PTHR36832">
    <property type="entry name" value="SLR1174 PROTEIN-RELATED"/>
    <property type="match status" value="1"/>
</dbReference>
<feature type="transmembrane region" description="Helical" evidence="1">
    <location>
        <begin position="139"/>
        <end position="170"/>
    </location>
</feature>
<gene>
    <name evidence="2" type="ORF">J2Z32_002167</name>
</gene>
<feature type="transmembrane region" description="Helical" evidence="1">
    <location>
        <begin position="20"/>
        <end position="40"/>
    </location>
</feature>
<keyword evidence="1" id="KW-0472">Membrane</keyword>
<feature type="transmembrane region" description="Helical" evidence="1">
    <location>
        <begin position="229"/>
        <end position="249"/>
    </location>
</feature>
<evidence type="ECO:0000256" key="1">
    <source>
        <dbReference type="SAM" id="Phobius"/>
    </source>
</evidence>
<keyword evidence="3" id="KW-1185">Reference proteome</keyword>
<feature type="transmembrane region" description="Helical" evidence="1">
    <location>
        <begin position="182"/>
        <end position="204"/>
    </location>
</feature>
<evidence type="ECO:0000313" key="3">
    <source>
        <dbReference type="Proteomes" id="UP001519272"/>
    </source>
</evidence>
<protein>
    <submittedName>
        <fullName evidence="2">ABC-2 type transport system permease protein</fullName>
    </submittedName>
</protein>
<reference evidence="2 3" key="1">
    <citation type="submission" date="2021-03" db="EMBL/GenBank/DDBJ databases">
        <title>Genomic Encyclopedia of Type Strains, Phase IV (KMG-IV): sequencing the most valuable type-strain genomes for metagenomic binning, comparative biology and taxonomic classification.</title>
        <authorList>
            <person name="Goeker M."/>
        </authorList>
    </citation>
    <scope>NUCLEOTIDE SEQUENCE [LARGE SCALE GENOMIC DNA]</scope>
    <source>
        <strain evidence="2 3">DSM 14349</strain>
    </source>
</reference>
<comment type="caution">
    <text evidence="2">The sequence shown here is derived from an EMBL/GenBank/DDBJ whole genome shotgun (WGS) entry which is preliminary data.</text>
</comment>
<accession>A0ABS4FSH9</accession>
<dbReference type="InterPro" id="IPR010390">
    <property type="entry name" value="ABC-2_transporter-like"/>
</dbReference>
<keyword evidence="1" id="KW-0812">Transmembrane</keyword>
<proteinExistence type="predicted"/>
<dbReference type="Pfam" id="PF06182">
    <property type="entry name" value="ABC2_membrane_6"/>
    <property type="match status" value="1"/>
</dbReference>
<dbReference type="Proteomes" id="UP001519272">
    <property type="component" value="Unassembled WGS sequence"/>
</dbReference>
<feature type="transmembrane region" description="Helical" evidence="1">
    <location>
        <begin position="101"/>
        <end position="127"/>
    </location>
</feature>
<organism evidence="2 3">
    <name type="scientific">Paenibacillus turicensis</name>
    <dbReference type="NCBI Taxonomy" id="160487"/>
    <lineage>
        <taxon>Bacteria</taxon>
        <taxon>Bacillati</taxon>
        <taxon>Bacillota</taxon>
        <taxon>Bacilli</taxon>
        <taxon>Bacillales</taxon>
        <taxon>Paenibacillaceae</taxon>
        <taxon>Paenibacillus</taxon>
    </lineage>
</organism>